<dbReference type="Pfam" id="PF00004">
    <property type="entry name" value="AAA"/>
    <property type="match status" value="1"/>
</dbReference>
<dbReference type="AlphaFoldDB" id="G0V0C1"/>
<dbReference type="SMART" id="SM00382">
    <property type="entry name" value="AAA"/>
    <property type="match status" value="2"/>
</dbReference>
<dbReference type="InterPro" id="IPR003959">
    <property type="entry name" value="ATPase_AAA_core"/>
</dbReference>
<dbReference type="FunFam" id="3.40.50.300:FF:003013">
    <property type="entry name" value="ATPase domain protein, putative"/>
    <property type="match status" value="1"/>
</dbReference>
<gene>
    <name evidence="2" type="ORF">TCIL3000_11_4970</name>
</gene>
<evidence type="ECO:0000259" key="1">
    <source>
        <dbReference type="SMART" id="SM00382"/>
    </source>
</evidence>
<protein>
    <submittedName>
        <fullName evidence="2">Putative AAA ATPase</fullName>
    </submittedName>
</protein>
<feature type="domain" description="AAA+ ATPase" evidence="1">
    <location>
        <begin position="285"/>
        <end position="428"/>
    </location>
</feature>
<reference evidence="2" key="1">
    <citation type="journal article" date="2012" name="Proc. Natl. Acad. Sci. U.S.A.">
        <title>Antigenic diversity is generated by distinct evolutionary mechanisms in African trypanosome species.</title>
        <authorList>
            <person name="Jackson A.P."/>
            <person name="Berry A."/>
            <person name="Aslett M."/>
            <person name="Allison H.C."/>
            <person name="Burton P."/>
            <person name="Vavrova-Anderson J."/>
            <person name="Brown R."/>
            <person name="Browne H."/>
            <person name="Corton N."/>
            <person name="Hauser H."/>
            <person name="Gamble J."/>
            <person name="Gilderthorp R."/>
            <person name="Marcello L."/>
            <person name="McQuillan J."/>
            <person name="Otto T.D."/>
            <person name="Quail M.A."/>
            <person name="Sanders M.J."/>
            <person name="van Tonder A."/>
            <person name="Ginger M.L."/>
            <person name="Field M.C."/>
            <person name="Barry J.D."/>
            <person name="Hertz-Fowler C."/>
            <person name="Berriman M."/>
        </authorList>
    </citation>
    <scope>NUCLEOTIDE SEQUENCE</scope>
    <source>
        <strain evidence="2">IL3000</strain>
    </source>
</reference>
<dbReference type="EMBL" id="HE575324">
    <property type="protein sequence ID" value="CCC95091.1"/>
    <property type="molecule type" value="Genomic_DNA"/>
</dbReference>
<dbReference type="InterPro" id="IPR003593">
    <property type="entry name" value="AAA+_ATPase"/>
</dbReference>
<dbReference type="PANTHER" id="PTHR23077">
    <property type="entry name" value="AAA-FAMILY ATPASE"/>
    <property type="match status" value="1"/>
</dbReference>
<dbReference type="InterPro" id="IPR027417">
    <property type="entry name" value="P-loop_NTPase"/>
</dbReference>
<name>G0V0C1_TRYCI</name>
<sequence length="526" mass="56661">MSLDGVLISDICRLLSEEQPVSFSLLVCGPHGCGKTSTLRAVCEGAVAYGMAVAHGVPALQEECASAADSGFITGSLYVVDYNMLRSLDEPESLSSSTYVPGTVVVIDDVGAICRLLRMQGVLYRFEVFLRRLLSSQRCALLTSAVDVAHVPQWLLELKAPITYNIPELTSSAVRRCVCTLPDADAYLSYVDGIGDSVLASCLHTRRDLILYLCFARFKGKTTHPADSDSVQFGGQLRLPARHKQQTHGKLFGLEGVAERMDALVQHFIKRGGPAVGGLLSSMASTTGILLHGPPGSGKTALVMRYRSLYPERYFSVDCASLFSKYVGESEQRLRDAFVQARSQGPSVLFLDGVEVIGSSRGALATNGISEGVDVSRRMLATLLCELDGVTDGGRVLVIAATTTPHKLDAALLRQGRFETVLYVPPLSYDASREMAHDFFSRFSDADMREDEVQCLAERVAVRAVGSTAASLQALLRVILEKQLELLEGEGGGDGNDPPLPTASMVSAALEGRNQLKPVQYAFVSL</sequence>
<feature type="domain" description="AAA+ ATPase" evidence="1">
    <location>
        <begin position="21"/>
        <end position="215"/>
    </location>
</feature>
<dbReference type="InterPro" id="IPR050168">
    <property type="entry name" value="AAA_ATPase_domain"/>
</dbReference>
<dbReference type="GO" id="GO:0005524">
    <property type="term" value="F:ATP binding"/>
    <property type="evidence" value="ECO:0007669"/>
    <property type="project" value="InterPro"/>
</dbReference>
<dbReference type="GO" id="GO:0016887">
    <property type="term" value="F:ATP hydrolysis activity"/>
    <property type="evidence" value="ECO:0007669"/>
    <property type="project" value="InterPro"/>
</dbReference>
<organism evidence="2">
    <name type="scientific">Trypanosoma congolense (strain IL3000)</name>
    <dbReference type="NCBI Taxonomy" id="1068625"/>
    <lineage>
        <taxon>Eukaryota</taxon>
        <taxon>Discoba</taxon>
        <taxon>Euglenozoa</taxon>
        <taxon>Kinetoplastea</taxon>
        <taxon>Metakinetoplastina</taxon>
        <taxon>Trypanosomatida</taxon>
        <taxon>Trypanosomatidae</taxon>
        <taxon>Trypanosoma</taxon>
        <taxon>Nannomonas</taxon>
    </lineage>
</organism>
<dbReference type="Gene3D" id="3.40.50.300">
    <property type="entry name" value="P-loop containing nucleotide triphosphate hydrolases"/>
    <property type="match status" value="2"/>
</dbReference>
<dbReference type="VEuPathDB" id="TriTrypDB:TcIL3000.11.4970"/>
<dbReference type="SUPFAM" id="SSF52540">
    <property type="entry name" value="P-loop containing nucleoside triphosphate hydrolases"/>
    <property type="match status" value="2"/>
</dbReference>
<accession>G0V0C1</accession>
<dbReference type="PANTHER" id="PTHR23077:SF196">
    <property type="entry name" value="ATPASE, PUTATIVE-RELATED"/>
    <property type="match status" value="1"/>
</dbReference>
<proteinExistence type="predicted"/>
<evidence type="ECO:0000313" key="2">
    <source>
        <dbReference type="EMBL" id="CCC95091.1"/>
    </source>
</evidence>